<evidence type="ECO:0000313" key="1">
    <source>
        <dbReference type="EMBL" id="PJJ57605.1"/>
    </source>
</evidence>
<dbReference type="SUPFAM" id="SSF50475">
    <property type="entry name" value="FMN-binding split barrel"/>
    <property type="match status" value="1"/>
</dbReference>
<comment type="caution">
    <text evidence="1">The sequence shown here is derived from an EMBL/GenBank/DDBJ whole genome shotgun (WGS) entry which is preliminary data.</text>
</comment>
<dbReference type="Pfam" id="PF12900">
    <property type="entry name" value="Pyridox_ox_2"/>
    <property type="match status" value="1"/>
</dbReference>
<dbReference type="Gene3D" id="2.30.110.10">
    <property type="entry name" value="Electron Transport, Fmn-binding Protein, Chain A"/>
    <property type="match status" value="1"/>
</dbReference>
<gene>
    <name evidence="1" type="ORF">CLV56_1840</name>
</gene>
<dbReference type="EMBL" id="PGEZ01000001">
    <property type="protein sequence ID" value="PJJ57605.1"/>
    <property type="molecule type" value="Genomic_DNA"/>
</dbReference>
<dbReference type="InterPro" id="IPR024747">
    <property type="entry name" value="Pyridox_Oxase-rel"/>
</dbReference>
<dbReference type="InterPro" id="IPR012349">
    <property type="entry name" value="Split_barrel_FMN-bd"/>
</dbReference>
<organism evidence="1 2">
    <name type="scientific">Mumia flava</name>
    <dbReference type="NCBI Taxonomy" id="1348852"/>
    <lineage>
        <taxon>Bacteria</taxon>
        <taxon>Bacillati</taxon>
        <taxon>Actinomycetota</taxon>
        <taxon>Actinomycetes</taxon>
        <taxon>Propionibacteriales</taxon>
        <taxon>Nocardioidaceae</taxon>
        <taxon>Mumia</taxon>
    </lineage>
</organism>
<dbReference type="OrthoDB" id="5193072at2"/>
<evidence type="ECO:0000313" key="2">
    <source>
        <dbReference type="Proteomes" id="UP000230842"/>
    </source>
</evidence>
<accession>A0A2M9BI34</accession>
<reference evidence="1 2" key="1">
    <citation type="submission" date="2017-11" db="EMBL/GenBank/DDBJ databases">
        <title>Genomic Encyclopedia of Archaeal and Bacterial Type Strains, Phase II (KMG-II): From Individual Species to Whole Genera.</title>
        <authorList>
            <person name="Goeker M."/>
        </authorList>
    </citation>
    <scope>NUCLEOTIDE SEQUENCE [LARGE SCALE GENOMIC DNA]</scope>
    <source>
        <strain evidence="1 2">DSM 27763</strain>
    </source>
</reference>
<dbReference type="Proteomes" id="UP000230842">
    <property type="component" value="Unassembled WGS sequence"/>
</dbReference>
<keyword evidence="2" id="KW-1185">Reference proteome</keyword>
<dbReference type="AlphaFoldDB" id="A0A2M9BI34"/>
<proteinExistence type="predicted"/>
<name>A0A2M9BI34_9ACTN</name>
<sequence>MVFELSQMGARGSMTDVDVDRCWELMASRPVGRLGMVVDSAVAILPVNHTVQDGAVYFRTSAYGTIARHVDGSVVAFEVDRIVDEDWSGWSVQVQGCARKVDDPETLARLWTPTRLHPWAPGIRNVWIEIRPDRVTGRVVRS</sequence>
<dbReference type="RefSeq" id="WP_157805118.1">
    <property type="nucleotide sequence ID" value="NZ_PGEZ01000001.1"/>
</dbReference>
<protein>
    <submittedName>
        <fullName evidence="1">Nitroimidazol reductase NimA-like FMN-containing flavoprotein (Pyridoxamine 5'-phosphate oxidase superfamily)</fullName>
    </submittedName>
</protein>